<dbReference type="GO" id="GO:0000978">
    <property type="term" value="F:RNA polymerase II cis-regulatory region sequence-specific DNA binding"/>
    <property type="evidence" value="ECO:0007669"/>
    <property type="project" value="InterPro"/>
</dbReference>
<dbReference type="GO" id="GO:0000981">
    <property type="term" value="F:DNA-binding transcription factor activity, RNA polymerase II-specific"/>
    <property type="evidence" value="ECO:0007669"/>
    <property type="project" value="InterPro"/>
</dbReference>
<dbReference type="GO" id="GO:0006351">
    <property type="term" value="P:DNA-templated transcription"/>
    <property type="evidence" value="ECO:0007669"/>
    <property type="project" value="InterPro"/>
</dbReference>
<dbReference type="InterPro" id="IPR036236">
    <property type="entry name" value="Znf_C2H2_sf"/>
</dbReference>
<evidence type="ECO:0000259" key="9">
    <source>
        <dbReference type="PROSITE" id="PS50157"/>
    </source>
</evidence>
<evidence type="ECO:0000256" key="8">
    <source>
        <dbReference type="SAM" id="MobiDB-lite"/>
    </source>
</evidence>
<keyword evidence="2" id="KW-0479">Metal-binding</keyword>
<evidence type="ECO:0000256" key="6">
    <source>
        <dbReference type="ARBA" id="ARBA00023242"/>
    </source>
</evidence>
<feature type="domain" description="C2H2-type" evidence="9">
    <location>
        <begin position="224"/>
        <end position="254"/>
    </location>
</feature>
<feature type="region of interest" description="Disordered" evidence="8">
    <location>
        <begin position="165"/>
        <end position="188"/>
    </location>
</feature>
<dbReference type="InterPro" id="IPR007219">
    <property type="entry name" value="XnlR_reg_dom"/>
</dbReference>
<evidence type="ECO:0000256" key="4">
    <source>
        <dbReference type="ARBA" id="ARBA00022771"/>
    </source>
</evidence>
<keyword evidence="11" id="KW-1185">Reference proteome</keyword>
<dbReference type="AlphaFoldDB" id="A0A6A5U7G2"/>
<dbReference type="CDD" id="cd12148">
    <property type="entry name" value="fungal_TF_MHR"/>
    <property type="match status" value="1"/>
</dbReference>
<dbReference type="GO" id="GO:0000785">
    <property type="term" value="C:chromatin"/>
    <property type="evidence" value="ECO:0007669"/>
    <property type="project" value="TreeGrafter"/>
</dbReference>
<protein>
    <recommendedName>
        <fullName evidence="9">C2H2-type domain-containing protein</fullName>
    </recommendedName>
</protein>
<dbReference type="Proteomes" id="UP000800035">
    <property type="component" value="Unassembled WGS sequence"/>
</dbReference>
<organism evidence="10 11">
    <name type="scientific">Byssothecium circinans</name>
    <dbReference type="NCBI Taxonomy" id="147558"/>
    <lineage>
        <taxon>Eukaryota</taxon>
        <taxon>Fungi</taxon>
        <taxon>Dikarya</taxon>
        <taxon>Ascomycota</taxon>
        <taxon>Pezizomycotina</taxon>
        <taxon>Dothideomycetes</taxon>
        <taxon>Pleosporomycetidae</taxon>
        <taxon>Pleosporales</taxon>
        <taxon>Massarineae</taxon>
        <taxon>Massarinaceae</taxon>
        <taxon>Byssothecium</taxon>
    </lineage>
</organism>
<feature type="compositionally biased region" description="Low complexity" evidence="8">
    <location>
        <begin position="325"/>
        <end position="338"/>
    </location>
</feature>
<dbReference type="PANTHER" id="PTHR40626">
    <property type="entry name" value="MIP31509P"/>
    <property type="match status" value="1"/>
</dbReference>
<feature type="compositionally biased region" description="Polar residues" evidence="8">
    <location>
        <begin position="846"/>
        <end position="877"/>
    </location>
</feature>
<feature type="compositionally biased region" description="Low complexity" evidence="8">
    <location>
        <begin position="48"/>
        <end position="79"/>
    </location>
</feature>
<sequence>MDDRFRQPGLPSPANGQYQHTYNGASNGQLPTLPPIGGSGASYPSMYSQHSTPQTPLTPHTPTTNPSSSGINIPSIASAHPPLRPIQPSPSYMSIGSSSYSTAPLLSTAAAHANGHQLGHSSMSSGLQDVRVGGLGMTPHSNMYPHPPVLPNQEPDPVHVVGQQGRRGVLPTHPGRPTPAVGKAITNPNKNAEGKYECPHCNKTYLHLKHLKRHLLRHTGERPYQCHLCKDTFSRSDILKRHFQKCSIRRGNPTGASHLQNAQSHLAKNRQANSAEANSYLSQISTPVSYAEAYNSTTLGGMQPMTAMATDAYGDGLPSMTGPQSMSARSSRSNSLIRPGTGVEENRRSMSALELSNNRINFNDFRSANGMPNMHHDMNSYGAQQNHASTAPNGTYQSNYENAIAHAEMNQNNMPIKQEDSNSGNFGRPTLPNLNGSGLSNGQDNSVRWNGTFNNEPHDHFLMGSSMASGPHPGKAIPGEPSPDTMFNGLYATTSGISAATSFLDDLVSGPSNPFSGKANSLLVFCFLNPSLSALDPSVAPAYETLKSILTAENIVHFLALYKNFLAHWPMIHTTFNPIAAYDGLVLSMICIGAVYSDRLDVQQVRWLMDITRASVMRSSKIYKTVAQGSQHDRFDDRAWANIEEIQAMVHIHILFVWHGSPQQRQLARDEFWILASMARSCSLNQPLPHGHDNFSALHQPGPILGTEANAWTWTSWVQQEMRVRVMFLIFLVDASLAIFFNVQPLFDASGLTVPLPADDAVWEAKTEEECANALGLRGEAAQDKNIAGSRRPKQLGVSEALQYLYQGMEFPRRATNAFSKFILIHALHTQIFKIERQMAIPNNTMSGCWSSGTSTPQSPQDPASRDGTISNGSSGRVTPVEAAIPQASQALYMLRSTTNALELWKKQWDSDMQIQYASNQRRQGFCRDGIHYYFLAKYFIHRSRREAWTAPPDVRCQEVFQLLKQIRAHVVSDSAAKGLDMGSITAVDDNYGVGHLTLDMKLLFTPISTAL</sequence>
<dbReference type="Pfam" id="PF04082">
    <property type="entry name" value="Fungal_trans"/>
    <property type="match status" value="1"/>
</dbReference>
<dbReference type="SUPFAM" id="SSF57667">
    <property type="entry name" value="beta-beta-alpha zinc fingers"/>
    <property type="match status" value="1"/>
</dbReference>
<dbReference type="OrthoDB" id="9439903at2759"/>
<keyword evidence="3" id="KW-0677">Repeat</keyword>
<proteinExistence type="predicted"/>
<evidence type="ECO:0000313" key="11">
    <source>
        <dbReference type="Proteomes" id="UP000800035"/>
    </source>
</evidence>
<feature type="region of interest" description="Disordered" evidence="8">
    <location>
        <begin position="134"/>
        <end position="153"/>
    </location>
</feature>
<evidence type="ECO:0000256" key="2">
    <source>
        <dbReference type="ARBA" id="ARBA00022723"/>
    </source>
</evidence>
<dbReference type="InterPro" id="IPR051059">
    <property type="entry name" value="VerF-like"/>
</dbReference>
<dbReference type="GO" id="GO:0008270">
    <property type="term" value="F:zinc ion binding"/>
    <property type="evidence" value="ECO:0007669"/>
    <property type="project" value="UniProtKB-KW"/>
</dbReference>
<evidence type="ECO:0000256" key="7">
    <source>
        <dbReference type="PROSITE-ProRule" id="PRU00042"/>
    </source>
</evidence>
<name>A0A6A5U7G2_9PLEO</name>
<dbReference type="FunFam" id="3.30.160.60:FF:000100">
    <property type="entry name" value="Zinc finger 45-like"/>
    <property type="match status" value="1"/>
</dbReference>
<evidence type="ECO:0000256" key="1">
    <source>
        <dbReference type="ARBA" id="ARBA00004123"/>
    </source>
</evidence>
<feature type="domain" description="C2H2-type" evidence="9">
    <location>
        <begin position="196"/>
        <end position="223"/>
    </location>
</feature>
<dbReference type="Gene3D" id="3.30.160.60">
    <property type="entry name" value="Classic Zinc Finger"/>
    <property type="match status" value="2"/>
</dbReference>
<keyword evidence="6" id="KW-0539">Nucleus</keyword>
<dbReference type="GO" id="GO:0005634">
    <property type="term" value="C:nucleus"/>
    <property type="evidence" value="ECO:0007669"/>
    <property type="project" value="UniProtKB-SubCell"/>
</dbReference>
<feature type="region of interest" description="Disordered" evidence="8">
    <location>
        <begin position="846"/>
        <end position="880"/>
    </location>
</feature>
<feature type="region of interest" description="Disordered" evidence="8">
    <location>
        <begin position="1"/>
        <end position="87"/>
    </location>
</feature>
<dbReference type="PANTHER" id="PTHR40626:SF12">
    <property type="entry name" value="RFEC"/>
    <property type="match status" value="1"/>
</dbReference>
<dbReference type="SMART" id="SM00355">
    <property type="entry name" value="ZnF_C2H2"/>
    <property type="match status" value="2"/>
</dbReference>
<comment type="subcellular location">
    <subcellularLocation>
        <location evidence="1">Nucleus</location>
    </subcellularLocation>
</comment>
<reference evidence="10" key="1">
    <citation type="journal article" date="2020" name="Stud. Mycol.">
        <title>101 Dothideomycetes genomes: a test case for predicting lifestyles and emergence of pathogens.</title>
        <authorList>
            <person name="Haridas S."/>
            <person name="Albert R."/>
            <person name="Binder M."/>
            <person name="Bloem J."/>
            <person name="Labutti K."/>
            <person name="Salamov A."/>
            <person name="Andreopoulos B."/>
            <person name="Baker S."/>
            <person name="Barry K."/>
            <person name="Bills G."/>
            <person name="Bluhm B."/>
            <person name="Cannon C."/>
            <person name="Castanera R."/>
            <person name="Culley D."/>
            <person name="Daum C."/>
            <person name="Ezra D."/>
            <person name="Gonzalez J."/>
            <person name="Henrissat B."/>
            <person name="Kuo A."/>
            <person name="Liang C."/>
            <person name="Lipzen A."/>
            <person name="Lutzoni F."/>
            <person name="Magnuson J."/>
            <person name="Mondo S."/>
            <person name="Nolan M."/>
            <person name="Ohm R."/>
            <person name="Pangilinan J."/>
            <person name="Park H.-J."/>
            <person name="Ramirez L."/>
            <person name="Alfaro M."/>
            <person name="Sun H."/>
            <person name="Tritt A."/>
            <person name="Yoshinaga Y."/>
            <person name="Zwiers L.-H."/>
            <person name="Turgeon B."/>
            <person name="Goodwin S."/>
            <person name="Spatafora J."/>
            <person name="Crous P."/>
            <person name="Grigoriev I."/>
        </authorList>
    </citation>
    <scope>NUCLEOTIDE SEQUENCE</scope>
    <source>
        <strain evidence="10">CBS 675.92</strain>
    </source>
</reference>
<evidence type="ECO:0000256" key="3">
    <source>
        <dbReference type="ARBA" id="ARBA00022737"/>
    </source>
</evidence>
<dbReference type="InterPro" id="IPR013087">
    <property type="entry name" value="Znf_C2H2_type"/>
</dbReference>
<evidence type="ECO:0000256" key="5">
    <source>
        <dbReference type="ARBA" id="ARBA00022833"/>
    </source>
</evidence>
<keyword evidence="5" id="KW-0862">Zinc</keyword>
<keyword evidence="4 7" id="KW-0863">Zinc-finger</keyword>
<evidence type="ECO:0000313" key="10">
    <source>
        <dbReference type="EMBL" id="KAF1960805.1"/>
    </source>
</evidence>
<feature type="region of interest" description="Disordered" evidence="8">
    <location>
        <begin position="317"/>
        <end position="347"/>
    </location>
</feature>
<dbReference type="EMBL" id="ML976982">
    <property type="protein sequence ID" value="KAF1960805.1"/>
    <property type="molecule type" value="Genomic_DNA"/>
</dbReference>
<feature type="compositionally biased region" description="Polar residues" evidence="8">
    <location>
        <begin position="14"/>
        <end position="30"/>
    </location>
</feature>
<gene>
    <name evidence="10" type="ORF">CC80DRAFT_544204</name>
</gene>
<accession>A0A6A5U7G2</accession>
<dbReference type="PROSITE" id="PS50157">
    <property type="entry name" value="ZINC_FINGER_C2H2_2"/>
    <property type="match status" value="2"/>
</dbReference>
<dbReference type="PROSITE" id="PS00028">
    <property type="entry name" value="ZINC_FINGER_C2H2_1"/>
    <property type="match status" value="1"/>
</dbReference>